<keyword evidence="7" id="KW-0325">Glycoprotein</keyword>
<comment type="subcellular location">
    <subcellularLocation>
        <location evidence="1">Cell membrane</location>
        <topology evidence="1">Lipid-anchor</topology>
        <topology evidence="1">GPI-anchor</topology>
    </subcellularLocation>
</comment>
<evidence type="ECO:0000313" key="10">
    <source>
        <dbReference type="Proteomes" id="UP000504607"/>
    </source>
</evidence>
<reference evidence="11" key="1">
    <citation type="submission" date="2025-08" db="UniProtKB">
        <authorList>
            <consortium name="RefSeq"/>
        </authorList>
    </citation>
    <scope>IDENTIFICATION</scope>
</reference>
<dbReference type="GO" id="GO:0009506">
    <property type="term" value="C:plasmodesma"/>
    <property type="evidence" value="ECO:0007669"/>
    <property type="project" value="UniProtKB-ARBA"/>
</dbReference>
<dbReference type="Gene3D" id="1.20.58.1040">
    <property type="match status" value="1"/>
</dbReference>
<evidence type="ECO:0000256" key="4">
    <source>
        <dbReference type="ARBA" id="ARBA00022729"/>
    </source>
</evidence>
<keyword evidence="10" id="KW-1185">Reference proteome</keyword>
<evidence type="ECO:0000256" key="6">
    <source>
        <dbReference type="ARBA" id="ARBA00023157"/>
    </source>
</evidence>
<evidence type="ECO:0000259" key="9">
    <source>
        <dbReference type="SMART" id="SM00768"/>
    </source>
</evidence>
<dbReference type="FunFam" id="1.20.58.1040:FF:000001">
    <property type="entry name" value="Glucan endo-1,3-beta-glucosidase 4"/>
    <property type="match status" value="1"/>
</dbReference>
<keyword evidence="5" id="KW-0472">Membrane</keyword>
<dbReference type="SMART" id="SM00768">
    <property type="entry name" value="X8"/>
    <property type="match status" value="1"/>
</dbReference>
<keyword evidence="3" id="KW-0336">GPI-anchor</keyword>
<evidence type="ECO:0000256" key="3">
    <source>
        <dbReference type="ARBA" id="ARBA00022622"/>
    </source>
</evidence>
<dbReference type="GO" id="GO:0005886">
    <property type="term" value="C:plasma membrane"/>
    <property type="evidence" value="ECO:0007669"/>
    <property type="project" value="UniProtKB-SubCell"/>
</dbReference>
<dbReference type="RefSeq" id="XP_010914318.1">
    <property type="nucleotide sequence ID" value="XM_010916016.3"/>
</dbReference>
<evidence type="ECO:0000313" key="11">
    <source>
        <dbReference type="RefSeq" id="XP_010914318.1"/>
    </source>
</evidence>
<evidence type="ECO:0000256" key="7">
    <source>
        <dbReference type="ARBA" id="ARBA00023180"/>
    </source>
</evidence>
<evidence type="ECO:0000256" key="1">
    <source>
        <dbReference type="ARBA" id="ARBA00004609"/>
    </source>
</evidence>
<dbReference type="Pfam" id="PF07983">
    <property type="entry name" value="X8"/>
    <property type="match status" value="1"/>
</dbReference>
<dbReference type="InterPro" id="IPR044788">
    <property type="entry name" value="X8_dom_prot"/>
</dbReference>
<dbReference type="InterPro" id="IPR012946">
    <property type="entry name" value="X8"/>
</dbReference>
<dbReference type="PANTHER" id="PTHR31044:SF28">
    <property type="entry name" value="CARBOHYDRATE-BINDING X8 DOMAIN SUPERFAMILY PROTEIN"/>
    <property type="match status" value="1"/>
</dbReference>
<dbReference type="OrthoDB" id="417697at2759"/>
<keyword evidence="6" id="KW-1015">Disulfide bond</keyword>
<sequence>MELTKSNIGLLLLYISISTTFLTQCGARGLRQPKSSLLKSSRKLRLARHFELYPSSSHMIHLPYCVSPPLTPLPPSTTIPTPTFPIESSPPSPTSYSPVLTPNPPETVPSPPTCIPGPPEYEFSPPSYVPSPPEFVPEPPLFEPPVVYPPPLGPPPPPRAMPSLWCVAKPTVPDPIIREAMEYACGFSTDCGPIQPNGECYQPDTVLFHASFAFNSYWQQSKAAGGTCDFGGTAILVTSDPSYEGCHFNLT</sequence>
<accession>A0A6I9QU86</accession>
<gene>
    <name evidence="11" type="primary">LOC105039756</name>
</gene>
<feature type="compositionally biased region" description="Low complexity" evidence="8">
    <location>
        <begin position="78"/>
        <end position="87"/>
    </location>
</feature>
<protein>
    <submittedName>
        <fullName evidence="11">Pollen-specific leucine-rich repeat extensin-like protein 1</fullName>
    </submittedName>
</protein>
<dbReference type="PANTHER" id="PTHR31044">
    <property type="entry name" value="BETA-1,3 GLUCANASE"/>
    <property type="match status" value="1"/>
</dbReference>
<evidence type="ECO:0000256" key="2">
    <source>
        <dbReference type="ARBA" id="ARBA00022475"/>
    </source>
</evidence>
<keyword evidence="2" id="KW-1003">Cell membrane</keyword>
<keyword evidence="3" id="KW-0449">Lipoprotein</keyword>
<proteinExistence type="predicted"/>
<dbReference type="GO" id="GO:0098552">
    <property type="term" value="C:side of membrane"/>
    <property type="evidence" value="ECO:0007669"/>
    <property type="project" value="UniProtKB-KW"/>
</dbReference>
<dbReference type="GeneID" id="105039756"/>
<organism evidence="10 11">
    <name type="scientific">Elaeis guineensis var. tenera</name>
    <name type="common">Oil palm</name>
    <dbReference type="NCBI Taxonomy" id="51953"/>
    <lineage>
        <taxon>Eukaryota</taxon>
        <taxon>Viridiplantae</taxon>
        <taxon>Streptophyta</taxon>
        <taxon>Embryophyta</taxon>
        <taxon>Tracheophyta</taxon>
        <taxon>Spermatophyta</taxon>
        <taxon>Magnoliopsida</taxon>
        <taxon>Liliopsida</taxon>
        <taxon>Arecaceae</taxon>
        <taxon>Arecoideae</taxon>
        <taxon>Cocoseae</taxon>
        <taxon>Elaeidinae</taxon>
        <taxon>Elaeis</taxon>
    </lineage>
</organism>
<name>A0A6I9QU86_ELAGV</name>
<feature type="region of interest" description="Disordered" evidence="8">
    <location>
        <begin position="76"/>
        <end position="116"/>
    </location>
</feature>
<evidence type="ECO:0000256" key="5">
    <source>
        <dbReference type="ARBA" id="ARBA00023136"/>
    </source>
</evidence>
<feature type="compositionally biased region" description="Pro residues" evidence="8">
    <location>
        <begin position="101"/>
        <end position="116"/>
    </location>
</feature>
<dbReference type="KEGG" id="egu:105039756"/>
<dbReference type="InParanoid" id="A0A6I9QU86"/>
<evidence type="ECO:0000256" key="8">
    <source>
        <dbReference type="SAM" id="MobiDB-lite"/>
    </source>
</evidence>
<feature type="domain" description="X8" evidence="9">
    <location>
        <begin position="164"/>
        <end position="248"/>
    </location>
</feature>
<dbReference type="AlphaFoldDB" id="A0A6I9QU86"/>
<keyword evidence="4" id="KW-0732">Signal</keyword>
<dbReference type="Proteomes" id="UP000504607">
    <property type="component" value="Chromosome 2"/>
</dbReference>